<feature type="domain" description="N-acetyltransferase" evidence="1">
    <location>
        <begin position="4"/>
        <end position="146"/>
    </location>
</feature>
<dbReference type="PROSITE" id="PS51186">
    <property type="entry name" value="GNAT"/>
    <property type="match status" value="1"/>
</dbReference>
<dbReference type="Pfam" id="PF13673">
    <property type="entry name" value="Acetyltransf_10"/>
    <property type="match status" value="1"/>
</dbReference>
<gene>
    <name evidence="2" type="ORF">VVD49_14170</name>
</gene>
<dbReference type="InterPro" id="IPR016181">
    <property type="entry name" value="Acyl_CoA_acyltransferase"/>
</dbReference>
<keyword evidence="3" id="KW-1185">Reference proteome</keyword>
<evidence type="ECO:0000313" key="2">
    <source>
        <dbReference type="EMBL" id="MEC5386876.1"/>
    </source>
</evidence>
<dbReference type="SUPFAM" id="SSF55729">
    <property type="entry name" value="Acyl-CoA N-acyltransferases (Nat)"/>
    <property type="match status" value="1"/>
</dbReference>
<reference evidence="2 3" key="1">
    <citation type="submission" date="2024-01" db="EMBL/GenBank/DDBJ databases">
        <title>Uliginosibacterium soil sp. nov.</title>
        <authorList>
            <person name="Lv Y."/>
        </authorList>
    </citation>
    <scope>NUCLEOTIDE SEQUENCE [LARGE SCALE GENOMIC DNA]</scope>
    <source>
        <strain evidence="2 3">H3</strain>
    </source>
</reference>
<dbReference type="Gene3D" id="3.40.630.30">
    <property type="match status" value="1"/>
</dbReference>
<evidence type="ECO:0000259" key="1">
    <source>
        <dbReference type="PROSITE" id="PS51186"/>
    </source>
</evidence>
<dbReference type="InterPro" id="IPR000182">
    <property type="entry name" value="GNAT_dom"/>
</dbReference>
<organism evidence="2 3">
    <name type="scientific">Uliginosibacterium silvisoli</name>
    <dbReference type="NCBI Taxonomy" id="3114758"/>
    <lineage>
        <taxon>Bacteria</taxon>
        <taxon>Pseudomonadati</taxon>
        <taxon>Pseudomonadota</taxon>
        <taxon>Betaproteobacteria</taxon>
        <taxon>Rhodocyclales</taxon>
        <taxon>Zoogloeaceae</taxon>
        <taxon>Uliginosibacterium</taxon>
    </lineage>
</organism>
<name>A0ABU6K612_9RHOO</name>
<dbReference type="Proteomes" id="UP001331561">
    <property type="component" value="Unassembled WGS sequence"/>
</dbReference>
<protein>
    <submittedName>
        <fullName evidence="2">GNAT family N-acetyltransferase</fullName>
    </submittedName>
</protein>
<sequence>MSTVCLRAAREEDLAWLFEAFKTTLKPYVEWAWGWDEDFQRNGLYKHALDADFRLVIVDDKLAGGIRTEEQDSLLFVRLIFLLPEFQRREIGSGLLRAEAMRAKTLNKQLHLKVVRTNPAKALYERMGFFVIEEDQATYHMRLPDTAEHTPIPTESTA</sequence>
<accession>A0ABU6K612</accession>
<dbReference type="EMBL" id="JAYXHS010000002">
    <property type="protein sequence ID" value="MEC5386876.1"/>
    <property type="molecule type" value="Genomic_DNA"/>
</dbReference>
<proteinExistence type="predicted"/>
<comment type="caution">
    <text evidence="2">The sequence shown here is derived from an EMBL/GenBank/DDBJ whole genome shotgun (WGS) entry which is preliminary data.</text>
</comment>
<dbReference type="RefSeq" id="WP_327599833.1">
    <property type="nucleotide sequence ID" value="NZ_JAYXHS010000002.1"/>
</dbReference>
<evidence type="ECO:0000313" key="3">
    <source>
        <dbReference type="Proteomes" id="UP001331561"/>
    </source>
</evidence>